<dbReference type="PANTHER" id="PTHR33104:SF2">
    <property type="entry name" value="CXC3 LIKE CYSTEINE CLUSTER DOMAIN-CONTAINING PROTEIN"/>
    <property type="match status" value="1"/>
</dbReference>
<reference evidence="2 3" key="1">
    <citation type="journal article" date="2010" name="Science">
        <title>Genomic analysis of organismal complexity in the multicellular green alga Volvox carteri.</title>
        <authorList>
            <person name="Prochnik S.E."/>
            <person name="Umen J."/>
            <person name="Nedelcu A.M."/>
            <person name="Hallmann A."/>
            <person name="Miller S.M."/>
            <person name="Nishii I."/>
            <person name="Ferris P."/>
            <person name="Kuo A."/>
            <person name="Mitros T."/>
            <person name="Fritz-Laylin L.K."/>
            <person name="Hellsten U."/>
            <person name="Chapman J."/>
            <person name="Simakov O."/>
            <person name="Rensing S.A."/>
            <person name="Terry A."/>
            <person name="Pangilinan J."/>
            <person name="Kapitonov V."/>
            <person name="Jurka J."/>
            <person name="Salamov A."/>
            <person name="Shapiro H."/>
            <person name="Schmutz J."/>
            <person name="Grimwood J."/>
            <person name="Lindquist E."/>
            <person name="Lucas S."/>
            <person name="Grigoriev I.V."/>
            <person name="Schmitt R."/>
            <person name="Kirk D."/>
            <person name="Rokhsar D.S."/>
        </authorList>
    </citation>
    <scope>NUCLEOTIDE SEQUENCE [LARGE SCALE GENOMIC DNA]</scope>
    <source>
        <strain evidence="3">f. Nagariensis / Eve</strain>
    </source>
</reference>
<dbReference type="InterPro" id="IPR040521">
    <property type="entry name" value="KDZ"/>
</dbReference>
<evidence type="ECO:0008006" key="4">
    <source>
        <dbReference type="Google" id="ProtNLM"/>
    </source>
</evidence>
<feature type="region of interest" description="Disordered" evidence="1">
    <location>
        <begin position="76"/>
        <end position="103"/>
    </location>
</feature>
<protein>
    <recommendedName>
        <fullName evidence="4">CxC2-like cysteine cluster KDZ transposase-associated domain-containing protein</fullName>
    </recommendedName>
</protein>
<organism evidence="3">
    <name type="scientific">Volvox carteri f. nagariensis</name>
    <dbReference type="NCBI Taxonomy" id="3068"/>
    <lineage>
        <taxon>Eukaryota</taxon>
        <taxon>Viridiplantae</taxon>
        <taxon>Chlorophyta</taxon>
        <taxon>core chlorophytes</taxon>
        <taxon>Chlorophyceae</taxon>
        <taxon>CS clade</taxon>
        <taxon>Chlamydomonadales</taxon>
        <taxon>Volvocaceae</taxon>
        <taxon>Volvox</taxon>
    </lineage>
</organism>
<feature type="compositionally biased region" description="Acidic residues" evidence="1">
    <location>
        <begin position="76"/>
        <end position="97"/>
    </location>
</feature>
<feature type="compositionally biased region" description="Polar residues" evidence="1">
    <location>
        <begin position="33"/>
        <end position="48"/>
    </location>
</feature>
<dbReference type="KEGG" id="vcn:VOLCADRAFT_89791"/>
<name>D8TSN1_VOLCA</name>
<proteinExistence type="predicted"/>
<evidence type="ECO:0000313" key="3">
    <source>
        <dbReference type="Proteomes" id="UP000001058"/>
    </source>
</evidence>
<dbReference type="STRING" id="3068.D8TSN1"/>
<dbReference type="InParanoid" id="D8TSN1"/>
<dbReference type="OrthoDB" id="543183at2759"/>
<feature type="region of interest" description="Disordered" evidence="1">
    <location>
        <begin position="1"/>
        <end position="55"/>
    </location>
</feature>
<dbReference type="RefSeq" id="XP_002949498.1">
    <property type="nucleotide sequence ID" value="XM_002949452.1"/>
</dbReference>
<dbReference type="PANTHER" id="PTHR33104">
    <property type="entry name" value="SI:DKEY-29D5.2"/>
    <property type="match status" value="1"/>
</dbReference>
<evidence type="ECO:0000256" key="1">
    <source>
        <dbReference type="SAM" id="MobiDB-lite"/>
    </source>
</evidence>
<dbReference type="AlphaFoldDB" id="D8TSN1"/>
<dbReference type="Proteomes" id="UP000001058">
    <property type="component" value="Unassembled WGS sequence"/>
</dbReference>
<gene>
    <name evidence="2" type="ORF">VOLCADRAFT_89791</name>
</gene>
<dbReference type="GeneID" id="9618551"/>
<dbReference type="EMBL" id="GL378335">
    <property type="protein sequence ID" value="EFJ49517.1"/>
    <property type="molecule type" value="Genomic_DNA"/>
</dbReference>
<keyword evidence="3" id="KW-1185">Reference proteome</keyword>
<evidence type="ECO:0000313" key="2">
    <source>
        <dbReference type="EMBL" id="EFJ49517.1"/>
    </source>
</evidence>
<feature type="region of interest" description="Disordered" evidence="1">
    <location>
        <begin position="352"/>
        <end position="373"/>
    </location>
</feature>
<sequence length="860" mass="93381">MKLKVEDPIKKSIANAKRNKRRRDRAKQLRNAQPPSLSTNVAVPSANAQEAPVNIDNDATYELEDFDPIHREDAGDVEASEDADGFSAAEEEPEPEPGPESTLAQDVREAYVRDFAAAAESRTCFLNSSAGVLRSLAGSRPEACPRCAVRSPEGGRTCPVTIITWEQPICVDVPVCWCTPCRAFHNMRPTEFNCLPDAKAGWDLHLQRDGQHVLWWHQSLLQLFDLVSFRSRHLSADAFCSALLDTWEQNGIRRPVSVSATTLRKRLRQALLLYMDCQGVVDDYPEGTLSTWPRGALNGCPCCGDTLRCSSAVNGAAAAAPAPVTGAASPGVVGEAAAVEGPDPGLERTEVAAAGSPAATEGNPVPPVPSAGAAAPETMAAAVSTGAEVLGAAVLASTDWLLRDTCSPEAAGPGPTSLHSVHFDACFKLNLLSHKGYVSGYTQLGRRRYFLPNASIQQVLLDGHASQQIGVTHCSNFDADKVLAAESRKNLITAVGVALCRHGMLLRLMNLFSGERHAYSTAAALSFLAAGTAVQYWWYDIACRWGKSYAKWLERQTPDLQRLGRGMRPLIPPWHRYAHSYACQKAFGHLGVHGVGQGTGEPAEIFNSVAGPHGRITQYMNPVTREAHLERVARLYCRDVVRDLPARLWRMRTRAEAALDSARHRIRVLGAALEQKGGDAAVVQQSLQQQPRQLEAADVVPASPEAEYARCRLALQKLQREDTLDASSDAVRLGLLFPGADSVPVRQRPALIRTIKTQAADLEKAHAYDPAAWGPESELMSAALGSLAKRELRKLFAEVEDAVADMHALEHVVRRLSGRRHQQQLAIKEKRCTHGLVTVPHSPMALIGSVTHQLPTFNPP</sequence>
<feature type="compositionally biased region" description="Basic and acidic residues" evidence="1">
    <location>
        <begin position="1"/>
        <end position="10"/>
    </location>
</feature>
<dbReference type="Pfam" id="PF18758">
    <property type="entry name" value="KDZ"/>
    <property type="match status" value="1"/>
</dbReference>
<accession>D8TSN1</accession>